<dbReference type="GO" id="GO:0042781">
    <property type="term" value="F:3'-tRNA processing endoribonuclease activity"/>
    <property type="evidence" value="ECO:0007669"/>
    <property type="project" value="TreeGrafter"/>
</dbReference>
<dbReference type="Gene3D" id="3.30.230.10">
    <property type="match status" value="1"/>
</dbReference>
<dbReference type="HAMAP" id="MF_00227">
    <property type="entry name" value="RNase_P"/>
    <property type="match status" value="1"/>
</dbReference>
<evidence type="ECO:0000256" key="8">
    <source>
        <dbReference type="NCBIfam" id="TIGR00188"/>
    </source>
</evidence>
<evidence type="ECO:0000256" key="5">
    <source>
        <dbReference type="ARBA" id="ARBA00022801"/>
    </source>
</evidence>
<evidence type="ECO:0000256" key="4">
    <source>
        <dbReference type="ARBA" id="ARBA00022759"/>
    </source>
</evidence>
<dbReference type="GO" id="GO:0004526">
    <property type="term" value="F:ribonuclease P activity"/>
    <property type="evidence" value="ECO:0007669"/>
    <property type="project" value="UniProtKB-UniRule"/>
</dbReference>
<dbReference type="InterPro" id="IPR020539">
    <property type="entry name" value="RNase_P_CS"/>
</dbReference>
<comment type="subunit">
    <text evidence="7">Consists of a catalytic RNA component (M1 or rnpB) and a protein subunit.</text>
</comment>
<keyword evidence="4 7" id="KW-0255">Endonuclease</keyword>
<dbReference type="EC" id="3.1.26.5" evidence="7 8"/>
<evidence type="ECO:0000256" key="7">
    <source>
        <dbReference type="HAMAP-Rule" id="MF_00227"/>
    </source>
</evidence>
<dbReference type="InterPro" id="IPR000100">
    <property type="entry name" value="RNase_P"/>
</dbReference>
<keyword evidence="2 7" id="KW-0819">tRNA processing</keyword>
<dbReference type="GO" id="GO:0000049">
    <property type="term" value="F:tRNA binding"/>
    <property type="evidence" value="ECO:0007669"/>
    <property type="project" value="UniProtKB-UniRule"/>
</dbReference>
<dbReference type="PROSITE" id="PS00648">
    <property type="entry name" value="RIBONUCLEASE_P"/>
    <property type="match status" value="1"/>
</dbReference>
<evidence type="ECO:0000256" key="3">
    <source>
        <dbReference type="ARBA" id="ARBA00022722"/>
    </source>
</evidence>
<keyword evidence="3 7" id="KW-0540">Nuclease</keyword>
<dbReference type="InterPro" id="IPR020568">
    <property type="entry name" value="Ribosomal_Su5_D2-typ_SF"/>
</dbReference>
<dbReference type="GO" id="GO:0001682">
    <property type="term" value="P:tRNA 5'-leader removal"/>
    <property type="evidence" value="ECO:0007669"/>
    <property type="project" value="UniProtKB-UniRule"/>
</dbReference>
<comment type="similarity">
    <text evidence="7">Belongs to the RnpA family.</text>
</comment>
<keyword evidence="5 7" id="KW-0378">Hydrolase</keyword>
<gene>
    <name evidence="7" type="primary">rnpA</name>
    <name evidence="9" type="ORF">UX44_C0020G0007</name>
</gene>
<evidence type="ECO:0000313" key="9">
    <source>
        <dbReference type="EMBL" id="KKU30519.1"/>
    </source>
</evidence>
<dbReference type="NCBIfam" id="TIGR00188">
    <property type="entry name" value="rnpA"/>
    <property type="match status" value="1"/>
</dbReference>
<reference evidence="9 10" key="1">
    <citation type="journal article" date="2015" name="Nature">
        <title>rRNA introns, odd ribosomes, and small enigmatic genomes across a large radiation of phyla.</title>
        <authorList>
            <person name="Brown C.T."/>
            <person name="Hug L.A."/>
            <person name="Thomas B.C."/>
            <person name="Sharon I."/>
            <person name="Castelle C.J."/>
            <person name="Singh A."/>
            <person name="Wilkins M.J."/>
            <person name="Williams K.H."/>
            <person name="Banfield J.F."/>
        </authorList>
    </citation>
    <scope>NUCLEOTIDE SEQUENCE [LARGE SCALE GENOMIC DNA]</scope>
</reference>
<comment type="function">
    <text evidence="1 7">RNaseP catalyzes the removal of the 5'-leader sequence from pre-tRNA to produce the mature 5'-terminus. It can also cleave other RNA substrates such as 4.5S RNA. The protein component plays an auxiliary but essential role in vivo by binding to the 5'-leader sequence and broadening the substrate specificity of the ribozyme.</text>
</comment>
<dbReference type="Proteomes" id="UP000034732">
    <property type="component" value="Unassembled WGS sequence"/>
</dbReference>
<protein>
    <recommendedName>
        <fullName evidence="7 8">Ribonuclease P protein component</fullName>
        <shortName evidence="7">RNase P protein</shortName>
        <shortName evidence="7">RNaseP protein</shortName>
        <ecNumber evidence="7 8">3.1.26.5</ecNumber>
    </recommendedName>
    <alternativeName>
        <fullName evidence="7">Protein C5</fullName>
    </alternativeName>
</protein>
<name>A0A0G1PCI4_UNCKA</name>
<comment type="caution">
    <text evidence="9">The sequence shown here is derived from an EMBL/GenBank/DDBJ whole genome shotgun (WGS) entry which is preliminary data.</text>
</comment>
<organism evidence="9 10">
    <name type="scientific">candidate division WWE3 bacterium GW2011_GWA1_46_21</name>
    <dbReference type="NCBI Taxonomy" id="1619107"/>
    <lineage>
        <taxon>Bacteria</taxon>
        <taxon>Katanobacteria</taxon>
    </lineage>
</organism>
<dbReference type="PANTHER" id="PTHR33992">
    <property type="entry name" value="RIBONUCLEASE P PROTEIN COMPONENT"/>
    <property type="match status" value="1"/>
</dbReference>
<evidence type="ECO:0000256" key="6">
    <source>
        <dbReference type="ARBA" id="ARBA00022884"/>
    </source>
</evidence>
<dbReference type="PANTHER" id="PTHR33992:SF1">
    <property type="entry name" value="RIBONUCLEASE P PROTEIN COMPONENT"/>
    <property type="match status" value="1"/>
</dbReference>
<sequence>MLKKQNRLSTKYEFARTKRFGTKYNAAFFYLYCLAPPKYTGPTRLGFVSTANFDKSAVKRNRAKRVLREVFRINFGRIKSGYWAAVYPKPAIKDVKYEDVNTDFNKVLSRLPFAK</sequence>
<comment type="catalytic activity">
    <reaction evidence="7">
        <text>Endonucleolytic cleavage of RNA, removing 5'-extranucleotides from tRNA precursor.</text>
        <dbReference type="EC" id="3.1.26.5"/>
    </reaction>
</comment>
<dbReference type="SUPFAM" id="SSF54211">
    <property type="entry name" value="Ribosomal protein S5 domain 2-like"/>
    <property type="match status" value="1"/>
</dbReference>
<accession>A0A0G1PCI4</accession>
<dbReference type="AlphaFoldDB" id="A0A0G1PCI4"/>
<dbReference type="InterPro" id="IPR014721">
    <property type="entry name" value="Ribsml_uS5_D2-typ_fold_subgr"/>
</dbReference>
<dbReference type="GO" id="GO:0030677">
    <property type="term" value="C:ribonuclease P complex"/>
    <property type="evidence" value="ECO:0007669"/>
    <property type="project" value="TreeGrafter"/>
</dbReference>
<evidence type="ECO:0000256" key="1">
    <source>
        <dbReference type="ARBA" id="ARBA00002663"/>
    </source>
</evidence>
<dbReference type="Pfam" id="PF00825">
    <property type="entry name" value="Ribonuclease_P"/>
    <property type="match status" value="1"/>
</dbReference>
<evidence type="ECO:0000256" key="2">
    <source>
        <dbReference type="ARBA" id="ARBA00022694"/>
    </source>
</evidence>
<proteinExistence type="inferred from homology"/>
<keyword evidence="6 7" id="KW-0694">RNA-binding</keyword>
<evidence type="ECO:0000313" key="10">
    <source>
        <dbReference type="Proteomes" id="UP000034732"/>
    </source>
</evidence>
<dbReference type="EMBL" id="LCMF01000020">
    <property type="protein sequence ID" value="KKU30519.1"/>
    <property type="molecule type" value="Genomic_DNA"/>
</dbReference>